<keyword evidence="5" id="KW-1185">Reference proteome</keyword>
<dbReference type="InterPro" id="IPR013762">
    <property type="entry name" value="Integrase-like_cat_sf"/>
</dbReference>
<accession>A0AAU9W1U8</accession>
<dbReference type="Gene3D" id="1.10.150.130">
    <property type="match status" value="1"/>
</dbReference>
<name>A0AAU9W1U8_9CNID</name>
<evidence type="ECO:0000256" key="1">
    <source>
        <dbReference type="ARBA" id="ARBA00023125"/>
    </source>
</evidence>
<evidence type="ECO:0000259" key="3">
    <source>
        <dbReference type="PROSITE" id="PS51898"/>
    </source>
</evidence>
<dbReference type="PANTHER" id="PTHR35617:SF3">
    <property type="entry name" value="CORE-BINDING (CB) DOMAIN-CONTAINING PROTEIN"/>
    <property type="match status" value="1"/>
</dbReference>
<dbReference type="PANTHER" id="PTHR35617">
    <property type="entry name" value="PHAGE_INTEGRASE DOMAIN-CONTAINING PROTEIN"/>
    <property type="match status" value="1"/>
</dbReference>
<feature type="domain" description="Tyr recombinase" evidence="3">
    <location>
        <begin position="180"/>
        <end position="386"/>
    </location>
</feature>
<gene>
    <name evidence="4" type="ORF">PMEA_00029077</name>
</gene>
<evidence type="ECO:0000256" key="2">
    <source>
        <dbReference type="ARBA" id="ARBA00023172"/>
    </source>
</evidence>
<comment type="caution">
    <text evidence="4">The sequence shown here is derived from an EMBL/GenBank/DDBJ whole genome shotgun (WGS) entry which is preliminary data.</text>
</comment>
<evidence type="ECO:0000313" key="5">
    <source>
        <dbReference type="Proteomes" id="UP001159428"/>
    </source>
</evidence>
<keyword evidence="1" id="KW-0238">DNA-binding</keyword>
<dbReference type="Pfam" id="PF00589">
    <property type="entry name" value="Phage_integrase"/>
    <property type="match status" value="1"/>
</dbReference>
<reference evidence="4 5" key="1">
    <citation type="submission" date="2022-05" db="EMBL/GenBank/DDBJ databases">
        <authorList>
            <consortium name="Genoscope - CEA"/>
            <person name="William W."/>
        </authorList>
    </citation>
    <scope>NUCLEOTIDE SEQUENCE [LARGE SCALE GENOMIC DNA]</scope>
</reference>
<dbReference type="Gene3D" id="1.10.443.10">
    <property type="entry name" value="Intergrase catalytic core"/>
    <property type="match status" value="1"/>
</dbReference>
<dbReference type="GO" id="GO:0015074">
    <property type="term" value="P:DNA integration"/>
    <property type="evidence" value="ECO:0007669"/>
    <property type="project" value="InterPro"/>
</dbReference>
<dbReference type="AlphaFoldDB" id="A0AAU9W1U8"/>
<dbReference type="InterPro" id="IPR002104">
    <property type="entry name" value="Integrase_catalytic"/>
</dbReference>
<evidence type="ECO:0000313" key="4">
    <source>
        <dbReference type="EMBL" id="CAH3041174.1"/>
    </source>
</evidence>
<dbReference type="Proteomes" id="UP001159428">
    <property type="component" value="Unassembled WGS sequence"/>
</dbReference>
<dbReference type="InterPro" id="IPR010998">
    <property type="entry name" value="Integrase_recombinase_N"/>
</dbReference>
<protein>
    <recommendedName>
        <fullName evidence="3">Tyr recombinase domain-containing protein</fullName>
    </recommendedName>
</protein>
<dbReference type="GO" id="GO:0006310">
    <property type="term" value="P:DNA recombination"/>
    <property type="evidence" value="ECO:0007669"/>
    <property type="project" value="UniProtKB-KW"/>
</dbReference>
<organism evidence="4 5">
    <name type="scientific">Pocillopora meandrina</name>
    <dbReference type="NCBI Taxonomy" id="46732"/>
    <lineage>
        <taxon>Eukaryota</taxon>
        <taxon>Metazoa</taxon>
        <taxon>Cnidaria</taxon>
        <taxon>Anthozoa</taxon>
        <taxon>Hexacorallia</taxon>
        <taxon>Scleractinia</taxon>
        <taxon>Astrocoeniina</taxon>
        <taxon>Pocilloporidae</taxon>
        <taxon>Pocillopora</taxon>
    </lineage>
</organism>
<dbReference type="SUPFAM" id="SSF56349">
    <property type="entry name" value="DNA breaking-rejoining enzymes"/>
    <property type="match status" value="1"/>
</dbReference>
<sequence>MPTENTNRLCRGIDDSSNVANPELVSQTSSHVSGCSKSVTTTTNCLTNAGDATRNPPPIQENGSDCMQIVRQSYETQGISQKATSIILQSWRKGTTKQYSSYIKRWTTYCHKKQIDPVPATVPQALDFLVELFESGIGYSGINTARSALSSVLKPVDGMTFGAQESVKRFLKGIYEARPSNPRYTETWDVSKVLNYLKTISITDCSLKDLTLKLVTLMSLVSAQRGQTIHYLSLEDMVVSETSVTFIISRPIKQSKPGSKPTVVKFEAYPDNPNICVVTTLKAYLNRTSSLRGGAQQLFISHYKPFKPVSRDTISRWVKAVIQKSGIDVNLFKPHSTRAAATSKALLKSVPLEHILSVAGWSSSDTFAKFYSKPVINTDSFSNVLLQE</sequence>
<dbReference type="EMBL" id="CALNXJ010000006">
    <property type="protein sequence ID" value="CAH3041174.1"/>
    <property type="molecule type" value="Genomic_DNA"/>
</dbReference>
<dbReference type="InterPro" id="IPR011010">
    <property type="entry name" value="DNA_brk_join_enz"/>
</dbReference>
<dbReference type="PROSITE" id="PS51898">
    <property type="entry name" value="TYR_RECOMBINASE"/>
    <property type="match status" value="1"/>
</dbReference>
<keyword evidence="2" id="KW-0233">DNA recombination</keyword>
<proteinExistence type="predicted"/>
<dbReference type="GO" id="GO:0003677">
    <property type="term" value="F:DNA binding"/>
    <property type="evidence" value="ECO:0007669"/>
    <property type="project" value="UniProtKB-KW"/>
</dbReference>